<dbReference type="Proteomes" id="UP000008291">
    <property type="component" value="Chromosome"/>
</dbReference>
<evidence type="ECO:0008006" key="3">
    <source>
        <dbReference type="Google" id="ProtNLM"/>
    </source>
</evidence>
<dbReference type="InterPro" id="IPR021767">
    <property type="entry name" value="TnpM"/>
</dbReference>
<accession>Q3SL38</accession>
<organism evidence="1 2">
    <name type="scientific">Thiobacillus denitrificans (strain ATCC 25259 / T1)</name>
    <dbReference type="NCBI Taxonomy" id="292415"/>
    <lineage>
        <taxon>Bacteria</taxon>
        <taxon>Pseudomonadati</taxon>
        <taxon>Pseudomonadota</taxon>
        <taxon>Betaproteobacteria</taxon>
        <taxon>Nitrosomonadales</taxon>
        <taxon>Thiobacillaceae</taxon>
        <taxon>Thiobacillus</taxon>
    </lineage>
</organism>
<proteinExistence type="predicted"/>
<dbReference type="STRING" id="292415.Tbd_0628"/>
<dbReference type="OrthoDB" id="9813903at2"/>
<protein>
    <recommendedName>
        <fullName evidence="3">TRASH domain-containing protein</fullName>
    </recommendedName>
</protein>
<evidence type="ECO:0000313" key="1">
    <source>
        <dbReference type="EMBL" id="AAZ96581.1"/>
    </source>
</evidence>
<dbReference type="HOGENOM" id="CLU_2792705_0_0_4"/>
<dbReference type="Pfam" id="PF11809">
    <property type="entry name" value="DUF3330"/>
    <property type="match status" value="1"/>
</dbReference>
<gene>
    <name evidence="1" type="ordered locus">Tbd_0628</name>
</gene>
<keyword evidence="2" id="KW-1185">Reference proteome</keyword>
<dbReference type="RefSeq" id="WP_011311140.1">
    <property type="nucleotide sequence ID" value="NC_007404.1"/>
</dbReference>
<evidence type="ECO:0000313" key="2">
    <source>
        <dbReference type="Proteomes" id="UP000008291"/>
    </source>
</evidence>
<dbReference type="KEGG" id="tbd:Tbd_0628"/>
<dbReference type="EMBL" id="CP000116">
    <property type="protein sequence ID" value="AAZ96581.1"/>
    <property type="molecule type" value="Genomic_DNA"/>
</dbReference>
<dbReference type="AlphaFoldDB" id="Q3SL38"/>
<dbReference type="eggNOG" id="COG2200">
    <property type="taxonomic scope" value="Bacteria"/>
</dbReference>
<name>Q3SL38_THIDA</name>
<reference evidence="1 2" key="1">
    <citation type="journal article" date="2006" name="J. Bacteriol.">
        <title>The genome sequence of the obligately chemolithoautotrophic, facultatively anaerobic bacterium Thiobacillus denitrificans.</title>
        <authorList>
            <person name="Beller H.R."/>
            <person name="Chain P.S."/>
            <person name="Letain T.E."/>
            <person name="Chakicherla A."/>
            <person name="Larimer F.W."/>
            <person name="Richardson P.M."/>
            <person name="Coleman M.A."/>
            <person name="Wood A.P."/>
            <person name="Kelly D.P."/>
        </authorList>
    </citation>
    <scope>NUCLEOTIDE SEQUENCE [LARGE SCALE GENOMIC DNA]</scope>
    <source>
        <strain evidence="1 2">ATCC 25259</strain>
    </source>
</reference>
<sequence length="68" mass="7459">MDKPHRSVTGAVVAPCSDDDTCEISQCELCLKELPADAVKVADAQDYVHHFCGLDCLAAWQKRAKARQ</sequence>